<dbReference type="SUPFAM" id="SSF51197">
    <property type="entry name" value="Clavaminate synthase-like"/>
    <property type="match status" value="1"/>
</dbReference>
<keyword evidence="1" id="KW-0223">Dioxygenase</keyword>
<reference evidence="1 2" key="1">
    <citation type="submission" date="2020-04" db="EMBL/GenBank/DDBJ databases">
        <title>Novosphingobium sp. TW-4 isolated from soil.</title>
        <authorList>
            <person name="Dahal R.H."/>
            <person name="Chaudhary D.K."/>
        </authorList>
    </citation>
    <scope>NUCLEOTIDE SEQUENCE [LARGE SCALE GENOMIC DNA]</scope>
    <source>
        <strain evidence="1 2">TW-4</strain>
    </source>
</reference>
<dbReference type="PANTHER" id="PTHR20883">
    <property type="entry name" value="PHYTANOYL-COA DIOXYGENASE DOMAIN CONTAINING 1"/>
    <property type="match status" value="1"/>
</dbReference>
<name>A0A7Y0BMD1_9SPHN</name>
<proteinExistence type="predicted"/>
<evidence type="ECO:0000313" key="2">
    <source>
        <dbReference type="Proteomes" id="UP000583556"/>
    </source>
</evidence>
<keyword evidence="2" id="KW-1185">Reference proteome</keyword>
<sequence>MTEPTLGRQGDEYRLSAQQIEQFHRDGYVILRAVLSEEELAAIEPEFERFIRGEVPGMGRDFCDMSGPYDRRFEDFSLVNAVLPRRYKPELEGNIYERRAASISRQLIGKSATLDYDQFLAKRPAKPDAVFTWHQDLGYWPTGTPEPLTATCSLALDDADSENGCLRVVPGSQKKGLRPHRPLMGEDRENSHILSVELTANDPVVELPLKRGDITVHDEMIIHGSGGNSSPTRWRRTYIAAFRSKACVDFERSIGFTHSHNDAISWETHLGALTARDDV</sequence>
<dbReference type="Proteomes" id="UP000583556">
    <property type="component" value="Unassembled WGS sequence"/>
</dbReference>
<dbReference type="PANTHER" id="PTHR20883:SF46">
    <property type="entry name" value="PHYTANOYL-COA HYDROXYLASE"/>
    <property type="match status" value="1"/>
</dbReference>
<accession>A0A7Y0BMD1</accession>
<gene>
    <name evidence="1" type="ORF">HHL27_04145</name>
</gene>
<organism evidence="1 2">
    <name type="scientific">Novosphingobium olei</name>
    <dbReference type="NCBI Taxonomy" id="2728851"/>
    <lineage>
        <taxon>Bacteria</taxon>
        <taxon>Pseudomonadati</taxon>
        <taxon>Pseudomonadota</taxon>
        <taxon>Alphaproteobacteria</taxon>
        <taxon>Sphingomonadales</taxon>
        <taxon>Sphingomonadaceae</taxon>
        <taxon>Novosphingobium</taxon>
    </lineage>
</organism>
<comment type="caution">
    <text evidence="1">The sequence shown here is derived from an EMBL/GenBank/DDBJ whole genome shotgun (WGS) entry which is preliminary data.</text>
</comment>
<protein>
    <submittedName>
        <fullName evidence="1">Phytanoyl-CoA dioxygenase family protein</fullName>
    </submittedName>
</protein>
<dbReference type="RefSeq" id="WP_169492144.1">
    <property type="nucleotide sequence ID" value="NZ_JABBGM010000002.1"/>
</dbReference>
<dbReference type="InterPro" id="IPR008775">
    <property type="entry name" value="Phytyl_CoA_dOase-like"/>
</dbReference>
<dbReference type="Pfam" id="PF05721">
    <property type="entry name" value="PhyH"/>
    <property type="match status" value="1"/>
</dbReference>
<keyword evidence="1" id="KW-0560">Oxidoreductase</keyword>
<dbReference type="GO" id="GO:0016706">
    <property type="term" value="F:2-oxoglutarate-dependent dioxygenase activity"/>
    <property type="evidence" value="ECO:0007669"/>
    <property type="project" value="UniProtKB-ARBA"/>
</dbReference>
<dbReference type="Gene3D" id="2.60.120.620">
    <property type="entry name" value="q2cbj1_9rhob like domain"/>
    <property type="match status" value="1"/>
</dbReference>
<dbReference type="AlphaFoldDB" id="A0A7Y0BMD1"/>
<evidence type="ECO:0000313" key="1">
    <source>
        <dbReference type="EMBL" id="NML92860.1"/>
    </source>
</evidence>
<dbReference type="EMBL" id="JABBGM010000002">
    <property type="protein sequence ID" value="NML92860.1"/>
    <property type="molecule type" value="Genomic_DNA"/>
</dbReference>
<dbReference type="GO" id="GO:0005506">
    <property type="term" value="F:iron ion binding"/>
    <property type="evidence" value="ECO:0007669"/>
    <property type="project" value="UniProtKB-ARBA"/>
</dbReference>